<accession>A0A0F9TQE5</accession>
<reference evidence="2" key="1">
    <citation type="journal article" date="2015" name="Nature">
        <title>Complex archaea that bridge the gap between prokaryotes and eukaryotes.</title>
        <authorList>
            <person name="Spang A."/>
            <person name="Saw J.H."/>
            <person name="Jorgensen S.L."/>
            <person name="Zaremba-Niedzwiedzka K."/>
            <person name="Martijn J."/>
            <person name="Lind A.E."/>
            <person name="van Eijk R."/>
            <person name="Schleper C."/>
            <person name="Guy L."/>
            <person name="Ettema T.J."/>
        </authorList>
    </citation>
    <scope>NUCLEOTIDE SEQUENCE</scope>
</reference>
<organism evidence="2">
    <name type="scientific">marine sediment metagenome</name>
    <dbReference type="NCBI Taxonomy" id="412755"/>
    <lineage>
        <taxon>unclassified sequences</taxon>
        <taxon>metagenomes</taxon>
        <taxon>ecological metagenomes</taxon>
    </lineage>
</organism>
<protein>
    <submittedName>
        <fullName evidence="2">Uncharacterized protein</fullName>
    </submittedName>
</protein>
<comment type="caution">
    <text evidence="2">The sequence shown here is derived from an EMBL/GenBank/DDBJ whole genome shotgun (WGS) entry which is preliminary data.</text>
</comment>
<gene>
    <name evidence="2" type="ORF">LCGC14_0624040</name>
</gene>
<sequence length="120" mass="13857">MSTTNLKGQYFYKDMGDGTSVSVVRKRRPDDEVWALAMEFRMGEKVMTCFLEDSSGISFVEEMTDGLIDYLDDVIEIGIEILEADGDEFILRKRELAKKENKKDKWKDIETTKEETVNKA</sequence>
<proteinExistence type="predicted"/>
<name>A0A0F9TQE5_9ZZZZ</name>
<evidence type="ECO:0000313" key="2">
    <source>
        <dbReference type="EMBL" id="KKN51296.1"/>
    </source>
</evidence>
<dbReference type="EMBL" id="LAZR01001069">
    <property type="protein sequence ID" value="KKN51296.1"/>
    <property type="molecule type" value="Genomic_DNA"/>
</dbReference>
<evidence type="ECO:0000256" key="1">
    <source>
        <dbReference type="SAM" id="MobiDB-lite"/>
    </source>
</evidence>
<dbReference type="AlphaFoldDB" id="A0A0F9TQE5"/>
<feature type="region of interest" description="Disordered" evidence="1">
    <location>
        <begin position="100"/>
        <end position="120"/>
    </location>
</feature>